<keyword evidence="3" id="KW-1185">Reference proteome</keyword>
<dbReference type="Proteomes" id="UP000694844">
    <property type="component" value="Chromosome 10"/>
</dbReference>
<feature type="compositionally biased region" description="Polar residues" evidence="1">
    <location>
        <begin position="82"/>
        <end position="108"/>
    </location>
</feature>
<protein>
    <submittedName>
        <fullName evidence="4">Uncharacterized protein LOC111116572</fullName>
    </submittedName>
</protein>
<dbReference type="RefSeq" id="XP_022311280.1">
    <property type="nucleotide sequence ID" value="XM_022455572.1"/>
</dbReference>
<feature type="region of interest" description="Disordered" evidence="1">
    <location>
        <begin position="80"/>
        <end position="115"/>
    </location>
</feature>
<dbReference type="KEGG" id="cvn:111116572"/>
<evidence type="ECO:0000256" key="2">
    <source>
        <dbReference type="SAM" id="SignalP"/>
    </source>
</evidence>
<feature type="chain" id="PRO_5034435733" evidence="2">
    <location>
        <begin position="22"/>
        <end position="202"/>
    </location>
</feature>
<name>A0A8B8C6P9_CRAVI</name>
<gene>
    <name evidence="4" type="primary">LOC111116572</name>
</gene>
<evidence type="ECO:0000313" key="3">
    <source>
        <dbReference type="Proteomes" id="UP000694844"/>
    </source>
</evidence>
<organism evidence="3 4">
    <name type="scientific">Crassostrea virginica</name>
    <name type="common">Eastern oyster</name>
    <dbReference type="NCBI Taxonomy" id="6565"/>
    <lineage>
        <taxon>Eukaryota</taxon>
        <taxon>Metazoa</taxon>
        <taxon>Spiralia</taxon>
        <taxon>Lophotrochozoa</taxon>
        <taxon>Mollusca</taxon>
        <taxon>Bivalvia</taxon>
        <taxon>Autobranchia</taxon>
        <taxon>Pteriomorphia</taxon>
        <taxon>Ostreida</taxon>
        <taxon>Ostreoidea</taxon>
        <taxon>Ostreidae</taxon>
        <taxon>Crassostrea</taxon>
    </lineage>
</organism>
<proteinExistence type="predicted"/>
<feature type="region of interest" description="Disordered" evidence="1">
    <location>
        <begin position="162"/>
        <end position="202"/>
    </location>
</feature>
<reference evidence="4" key="1">
    <citation type="submission" date="2025-08" db="UniProtKB">
        <authorList>
            <consortium name="RefSeq"/>
        </authorList>
    </citation>
    <scope>IDENTIFICATION</scope>
    <source>
        <tissue evidence="4">Whole sample</tissue>
    </source>
</reference>
<dbReference type="OrthoDB" id="6214954at2759"/>
<evidence type="ECO:0000256" key="1">
    <source>
        <dbReference type="SAM" id="MobiDB-lite"/>
    </source>
</evidence>
<evidence type="ECO:0000313" key="4">
    <source>
        <dbReference type="RefSeq" id="XP_022311280.1"/>
    </source>
</evidence>
<dbReference type="GeneID" id="111116572"/>
<accession>A0A8B8C6P9</accession>
<dbReference type="AlphaFoldDB" id="A0A8B8C6P9"/>
<sequence length="202" mass="22975">MKHTLYLSTLLVLVCIIHVYATPLRGVKICKYPECVQISVNAEKVREVFVTDCRINKVYVHGDSSTITIRDAHNRICEPISPTATQEPTSSPLPKTTAQPESPPSSTAGEKEKELLKKVRRREKNGVVFFGKLKSGSTFKKYFEKRFIYILENRFHHLQHNNPPPLHCQLPGSSQDHGRASLKEKTRKSKPYSKRPQANQVP</sequence>
<feature type="signal peptide" evidence="2">
    <location>
        <begin position="1"/>
        <end position="21"/>
    </location>
</feature>
<keyword evidence="2" id="KW-0732">Signal</keyword>